<reference evidence="3" key="1">
    <citation type="submission" date="2016-06" db="UniProtKB">
        <authorList>
            <consortium name="WormBaseParasite"/>
        </authorList>
    </citation>
    <scope>IDENTIFICATION</scope>
</reference>
<evidence type="ECO:0000313" key="3">
    <source>
        <dbReference type="WBParaSite" id="SCUD_0000420101-mRNA-1"/>
    </source>
</evidence>
<evidence type="ECO:0000313" key="2">
    <source>
        <dbReference type="Proteomes" id="UP000279833"/>
    </source>
</evidence>
<reference evidence="1 2" key="2">
    <citation type="submission" date="2018-11" db="EMBL/GenBank/DDBJ databases">
        <authorList>
            <consortium name="Pathogen Informatics"/>
        </authorList>
    </citation>
    <scope>NUCLEOTIDE SEQUENCE [LARGE SCALE GENOMIC DNA]</scope>
    <source>
        <strain evidence="1">Dakar</strain>
        <strain evidence="2">Dakar, Senegal</strain>
    </source>
</reference>
<dbReference type="EMBL" id="UZAK01005337">
    <property type="protein sequence ID" value="VDO87277.1"/>
    <property type="molecule type" value="Genomic_DNA"/>
</dbReference>
<proteinExistence type="predicted"/>
<gene>
    <name evidence="1" type="ORF">SCUD_LOCUS4201</name>
</gene>
<evidence type="ECO:0000313" key="1">
    <source>
        <dbReference type="EMBL" id="VDO87277.1"/>
    </source>
</evidence>
<name>A0A183JNB5_9TREM</name>
<organism evidence="3">
    <name type="scientific">Schistosoma curassoni</name>
    <dbReference type="NCBI Taxonomy" id="6186"/>
    <lineage>
        <taxon>Eukaryota</taxon>
        <taxon>Metazoa</taxon>
        <taxon>Spiralia</taxon>
        <taxon>Lophotrochozoa</taxon>
        <taxon>Platyhelminthes</taxon>
        <taxon>Trematoda</taxon>
        <taxon>Digenea</taxon>
        <taxon>Strigeidida</taxon>
        <taxon>Schistosomatoidea</taxon>
        <taxon>Schistosomatidae</taxon>
        <taxon>Schistosoma</taxon>
    </lineage>
</organism>
<dbReference type="WBParaSite" id="SCUD_0000420101-mRNA-1">
    <property type="protein sequence ID" value="SCUD_0000420101-mRNA-1"/>
    <property type="gene ID" value="SCUD_0000420101"/>
</dbReference>
<keyword evidence="2" id="KW-1185">Reference proteome</keyword>
<dbReference type="Proteomes" id="UP000279833">
    <property type="component" value="Unassembled WGS sequence"/>
</dbReference>
<sequence>MEWISIETLDKILEKKNKKTAISNRRTRAEKVKAQAEYIEANKQMKKSIRTDRKKFVEELARTIDKASRE</sequence>
<protein>
    <submittedName>
        <fullName evidence="3">BZIP domain-containing protein</fullName>
    </submittedName>
</protein>
<dbReference type="AlphaFoldDB" id="A0A183JNB5"/>
<accession>A0A183JNB5</accession>